<gene>
    <name evidence="1" type="ORF">BDN72DRAFT_666526</name>
</gene>
<evidence type="ECO:0000313" key="1">
    <source>
        <dbReference type="EMBL" id="TFK74594.1"/>
    </source>
</evidence>
<dbReference type="Proteomes" id="UP000308600">
    <property type="component" value="Unassembled WGS sequence"/>
</dbReference>
<dbReference type="EMBL" id="ML208267">
    <property type="protein sequence ID" value="TFK74594.1"/>
    <property type="molecule type" value="Genomic_DNA"/>
</dbReference>
<reference evidence="1 2" key="1">
    <citation type="journal article" date="2019" name="Nat. Ecol. Evol.">
        <title>Megaphylogeny resolves global patterns of mushroom evolution.</title>
        <authorList>
            <person name="Varga T."/>
            <person name="Krizsan K."/>
            <person name="Foldi C."/>
            <person name="Dima B."/>
            <person name="Sanchez-Garcia M."/>
            <person name="Sanchez-Ramirez S."/>
            <person name="Szollosi G.J."/>
            <person name="Szarkandi J.G."/>
            <person name="Papp V."/>
            <person name="Albert L."/>
            <person name="Andreopoulos W."/>
            <person name="Angelini C."/>
            <person name="Antonin V."/>
            <person name="Barry K.W."/>
            <person name="Bougher N.L."/>
            <person name="Buchanan P."/>
            <person name="Buyck B."/>
            <person name="Bense V."/>
            <person name="Catcheside P."/>
            <person name="Chovatia M."/>
            <person name="Cooper J."/>
            <person name="Damon W."/>
            <person name="Desjardin D."/>
            <person name="Finy P."/>
            <person name="Geml J."/>
            <person name="Haridas S."/>
            <person name="Hughes K."/>
            <person name="Justo A."/>
            <person name="Karasinski D."/>
            <person name="Kautmanova I."/>
            <person name="Kiss B."/>
            <person name="Kocsube S."/>
            <person name="Kotiranta H."/>
            <person name="LaButti K.M."/>
            <person name="Lechner B.E."/>
            <person name="Liimatainen K."/>
            <person name="Lipzen A."/>
            <person name="Lukacs Z."/>
            <person name="Mihaltcheva S."/>
            <person name="Morgado L.N."/>
            <person name="Niskanen T."/>
            <person name="Noordeloos M.E."/>
            <person name="Ohm R.A."/>
            <person name="Ortiz-Santana B."/>
            <person name="Ovrebo C."/>
            <person name="Racz N."/>
            <person name="Riley R."/>
            <person name="Savchenko A."/>
            <person name="Shiryaev A."/>
            <person name="Soop K."/>
            <person name="Spirin V."/>
            <person name="Szebenyi C."/>
            <person name="Tomsovsky M."/>
            <person name="Tulloss R.E."/>
            <person name="Uehling J."/>
            <person name="Grigoriev I.V."/>
            <person name="Vagvolgyi C."/>
            <person name="Papp T."/>
            <person name="Martin F.M."/>
            <person name="Miettinen O."/>
            <person name="Hibbett D.S."/>
            <person name="Nagy L.G."/>
        </authorList>
    </citation>
    <scope>NUCLEOTIDE SEQUENCE [LARGE SCALE GENOMIC DNA]</scope>
    <source>
        <strain evidence="1 2">NL-1719</strain>
    </source>
</reference>
<evidence type="ECO:0000313" key="2">
    <source>
        <dbReference type="Proteomes" id="UP000308600"/>
    </source>
</evidence>
<accession>A0ACD3BAC0</accession>
<protein>
    <submittedName>
        <fullName evidence="1">Uncharacterized protein</fullName>
    </submittedName>
</protein>
<sequence length="1683" mass="184024">MEPERMPSRAEQRMAAVAKLKRAASLPRMKDGRRPPMHVESVSEGEKGRAEEEEKKDETETPPPEYKPEEQEEQEQLEEPPEEPCVVEAQPEVEVDAEPEEPPASPEPTPRTKRRSRSRSRSRGSKDFKGKVKNLQNVGFNPMMAGDSSQDEAPAPLATLPPPLNLFSPIPSHLAAAALQRSALLRSPTPTLTDPSFLYPLPPSSPILPLPSLETLQLMRSNSAGGASMGRKLAMHKLTGGTESYEPSPSPTPPPLSRLARNNTVAGEERLALRQIMFSRLGGRLQKDAEQAGSGSEDTHGSVFGAPRARRRSFKGSADDTGTNTPISSPTPIPTALEQLILRSHSTTPNRAFTPRNHVEHLPEPPDSFPEPPVKSGFSKPEFHRRRSVLVEDQESDQDDDLIVDEDKEDAKRPPYPNLPRTPQRSRSPITTARLPHTSDAPSSFSADSASAIGVPVYLSQQRTPSRNEIFPSSPFMTPLREKPSRDDDDERVLYPADSHRPRISYPDSITRDTIEREISWVADPVPEIRMPIHDDNDDDDVEHELDEPPLSARSSNGFQGAFEELSTRMSTDSKSLIVESEPALDTTSSAAFSQSTSLPRPADDVSSPQSYPQRLSVASRSPLVAEFLDLDDRNGHQDGSGKRNGDASPSTWEKFRNTFRSGSSTGRRSRTNSNAARERREQADTSMNRESGASLTSGTKDSSGGLTPQPQPIALSPSASASVLSLTPAATPGRGAPSPIPLASSADLAKYQNAKLFPFPGMKTLAEQRRRGLAGSASSPDVTTVSPDEDQPPLSASSFSNTPSQTPDGTTDRKLSHQASDTRLVMKFNNSASPILSTPSTSQTDYFGVPPQSPSQQSTGSTYKLPMTLPGVKQWLSKNNKKMFSSPTPTSPTSSGPPQLELPIALTSTSPPGKKLSDLLRRKDTDLASDWEDIGSSLASGNGEPLSPLPSPSPRSPASANSANGLGLTRTDASDIEKTPRVKNTMFSSPSSGETNLARLPFNSSTSLRHDPPSSVTPDPSSSLSDYPAHSTSESSSTSSSQYSLPGVGPQASIVLERLDESLARGSRSPMWASAIDDPSRKLIQSSPVLQVVNSNTVKDRFLFLFSDILVIAKPVIQDKDNLLDLQKPSPPDRRYIVKNVVLLSQLRFNADRSEPQQKGLSYATPPRNPLIRTFIQQFAKDPDHAINTLFSRSGLDEDPVLLGQLMFKLLELDRVKLGDYLARRTSKVVLKAFLDCFGFVGLRIDKALRAFLHSVHIPNRSTFVSNPLEHLLDSFASRWYEANARIVAYDKDLAIRLVRALVQLNELLHDGISQDIGPTEYPLRNVTSQDFLEAFRRFDSRGSVPDELLEDIYDSISRERLSQARNMGTNADLLVLVKKPVPPRLTYKVQSDPIIVRIPQADPSLSIHLHGQDLVFDPPVLTFAKSPEASFRVTGTSLGNKRVVMTKGGPNAIKYTGLPFSSEIVVERAFMRNTFQVAFLDHNGTKRRYMFSVDDPLIRHHWVVSLKNQITNASVTSAPTIPNANGTPKFYKAAQSMAFRILQETLIGSNPSSSSPSKKSLTSSAPPFLTLRLDGNGNGNGRDKGALTPMHNRSKSRSKFYHRHGAGKNELDLNLDSDDLQEDGVDREGDKTPSDDLPSRFDGPLWSGRDLELQCLQNSSIALVLSYLQVGSPEHGQQVSS</sequence>
<name>A0ACD3BAC0_9AGAR</name>
<organism evidence="1 2">
    <name type="scientific">Pluteus cervinus</name>
    <dbReference type="NCBI Taxonomy" id="181527"/>
    <lineage>
        <taxon>Eukaryota</taxon>
        <taxon>Fungi</taxon>
        <taxon>Dikarya</taxon>
        <taxon>Basidiomycota</taxon>
        <taxon>Agaricomycotina</taxon>
        <taxon>Agaricomycetes</taxon>
        <taxon>Agaricomycetidae</taxon>
        <taxon>Agaricales</taxon>
        <taxon>Pluteineae</taxon>
        <taxon>Pluteaceae</taxon>
        <taxon>Pluteus</taxon>
    </lineage>
</organism>
<proteinExistence type="predicted"/>
<keyword evidence="2" id="KW-1185">Reference proteome</keyword>